<dbReference type="InterPro" id="IPR012334">
    <property type="entry name" value="Pectin_lyas_fold"/>
</dbReference>
<dbReference type="Pfam" id="PF07602">
    <property type="entry name" value="DUF1565"/>
    <property type="match status" value="1"/>
</dbReference>
<comment type="subcellular location">
    <subcellularLocation>
        <location evidence="1">Secreted</location>
    </subcellularLocation>
</comment>
<name>A0A3E4U4F0_9FIRM</name>
<feature type="domain" description="Glycoside hydrolase 120 insertion" evidence="5">
    <location>
        <begin position="80"/>
        <end position="202"/>
    </location>
</feature>
<dbReference type="InterPro" id="IPR049169">
    <property type="entry name" value="Glyco_hydro_120_ins"/>
</dbReference>
<feature type="domain" description="DUF1565" evidence="4">
    <location>
        <begin position="8"/>
        <end position="47"/>
    </location>
</feature>
<organism evidence="6 7">
    <name type="scientific">Hungatella hathewayi</name>
    <dbReference type="NCBI Taxonomy" id="154046"/>
    <lineage>
        <taxon>Bacteria</taxon>
        <taxon>Bacillati</taxon>
        <taxon>Bacillota</taxon>
        <taxon>Clostridia</taxon>
        <taxon>Lachnospirales</taxon>
        <taxon>Lachnospiraceae</taxon>
        <taxon>Hungatella</taxon>
    </lineage>
</organism>
<dbReference type="PANTHER" id="PTHR40088:SF2">
    <property type="entry name" value="SECRETED SUGAR HYDROLASE"/>
    <property type="match status" value="1"/>
</dbReference>
<evidence type="ECO:0000259" key="5">
    <source>
        <dbReference type="Pfam" id="PF21258"/>
    </source>
</evidence>
<evidence type="ECO:0000256" key="1">
    <source>
        <dbReference type="ARBA" id="ARBA00004613"/>
    </source>
</evidence>
<dbReference type="SUPFAM" id="SSF51126">
    <property type="entry name" value="Pectin lyase-like"/>
    <property type="match status" value="1"/>
</dbReference>
<dbReference type="GO" id="GO:0016837">
    <property type="term" value="F:carbon-oxygen lyase activity, acting on polysaccharides"/>
    <property type="evidence" value="ECO:0007669"/>
    <property type="project" value="TreeGrafter"/>
</dbReference>
<gene>
    <name evidence="6" type="ORF">DXC39_19335</name>
</gene>
<dbReference type="PANTHER" id="PTHR40088">
    <property type="entry name" value="PECTATE LYASE (EUROFUNG)"/>
    <property type="match status" value="1"/>
</dbReference>
<dbReference type="InterPro" id="IPR052052">
    <property type="entry name" value="Polysaccharide_Lyase_9"/>
</dbReference>
<dbReference type="Gene3D" id="2.160.20.10">
    <property type="entry name" value="Single-stranded right-handed beta-helix, Pectin lyase-like"/>
    <property type="match status" value="1"/>
</dbReference>
<evidence type="ECO:0000313" key="7">
    <source>
        <dbReference type="Proteomes" id="UP000261257"/>
    </source>
</evidence>
<dbReference type="Pfam" id="PF21258">
    <property type="entry name" value="Glyco_hydro_120_ins"/>
    <property type="match status" value="1"/>
</dbReference>
<dbReference type="Gene3D" id="2.60.40.1180">
    <property type="entry name" value="Golgi alpha-mannosidase II"/>
    <property type="match status" value="1"/>
</dbReference>
<sequence>MREYHVAVTGCDFEDGTKDHPFRTISKAALLAMPGDRVIVHEGEYREWVKPAQGGTSSVSRITYEAAEGERVVIKGSEQITCWEPVEGSVWKAVLPNSFFGTYNPYKEVLGGDWFIYPNDNSLHTGDVYLNGKSFYEAKSLEEVKNPFIRTEGVNPPWTRHPEPILHPEDTMYQWYAETDQETTVIYANFQDVNPNEELTEINVRKCCFYPEKTGLNYITVRGFEMAQAACPWTPPTADQPGLLGTNWSKGWIIESNKIHDAKCSGISIGKEASTGHNLCTRTHRKPGYQYQMEAVFRARQIGWSKETIGSHVIRNNEIYDCGQNGIVGHMGCVFSEITHNHIYNIAVKHEYFGYEIGGIKLHAAIDVQIHHNNIHNCTLGTWLDWQAQGTRVSKNLYYANDRDLMVEVTHGPYLVDNNIFASDYNFDNIAQGGAYLHNLCCGTMRREDVLDRSTPYHFPHTTEVAGTTVVYSGDDRIYQNVFLGGAVTYTEQSLHGTEGYDGHTNSLEEYISDVISRGNGDLEQFKHVKQPVYIRGNAYLKGAKPYGREENTHVSDMDPAVRIVETDGKTYLELNVEKEMLEIPTEIYNSEKLGMPRITEAAYENPDGTPIVFDTDYLDQSRNGQPAAGPIEGLKEGMNRILVWG</sequence>
<dbReference type="InterPro" id="IPR011459">
    <property type="entry name" value="DUF1565"/>
</dbReference>
<evidence type="ECO:0000256" key="3">
    <source>
        <dbReference type="ARBA" id="ARBA00022729"/>
    </source>
</evidence>
<dbReference type="InterPro" id="IPR013780">
    <property type="entry name" value="Glyco_hydro_b"/>
</dbReference>
<dbReference type="Proteomes" id="UP000261257">
    <property type="component" value="Unassembled WGS sequence"/>
</dbReference>
<dbReference type="AlphaFoldDB" id="A0A3E4U4F0"/>
<dbReference type="GO" id="GO:0005576">
    <property type="term" value="C:extracellular region"/>
    <property type="evidence" value="ECO:0007669"/>
    <property type="project" value="UniProtKB-SubCell"/>
</dbReference>
<dbReference type="InterPro" id="IPR011050">
    <property type="entry name" value="Pectin_lyase_fold/virulence"/>
</dbReference>
<dbReference type="RefSeq" id="WP_117634151.1">
    <property type="nucleotide sequence ID" value="NZ_QRQF01000022.1"/>
</dbReference>
<reference evidence="6 7" key="1">
    <citation type="submission" date="2018-08" db="EMBL/GenBank/DDBJ databases">
        <title>A genome reference for cultivated species of the human gut microbiota.</title>
        <authorList>
            <person name="Zou Y."/>
            <person name="Xue W."/>
            <person name="Luo G."/>
        </authorList>
    </citation>
    <scope>NUCLEOTIDE SEQUENCE [LARGE SCALE GENOMIC DNA]</scope>
    <source>
        <strain evidence="6 7">TF05-11AC</strain>
    </source>
</reference>
<comment type="caution">
    <text evidence="6">The sequence shown here is derived from an EMBL/GenBank/DDBJ whole genome shotgun (WGS) entry which is preliminary data.</text>
</comment>
<proteinExistence type="predicted"/>
<evidence type="ECO:0000259" key="4">
    <source>
        <dbReference type="Pfam" id="PF07602"/>
    </source>
</evidence>
<evidence type="ECO:0000256" key="2">
    <source>
        <dbReference type="ARBA" id="ARBA00022525"/>
    </source>
</evidence>
<accession>A0A3E4U4F0</accession>
<protein>
    <submittedName>
        <fullName evidence="6">DUF1565 domain-containing protein</fullName>
    </submittedName>
</protein>
<dbReference type="EMBL" id="QSSQ01000022">
    <property type="protein sequence ID" value="RGM01337.1"/>
    <property type="molecule type" value="Genomic_DNA"/>
</dbReference>
<keyword evidence="2" id="KW-0964">Secreted</keyword>
<keyword evidence="3" id="KW-0732">Signal</keyword>
<evidence type="ECO:0000313" key="6">
    <source>
        <dbReference type="EMBL" id="RGM01337.1"/>
    </source>
</evidence>